<keyword evidence="2" id="KW-1133">Transmembrane helix</keyword>
<feature type="compositionally biased region" description="Basic and acidic residues" evidence="1">
    <location>
        <begin position="86"/>
        <end position="95"/>
    </location>
</feature>
<feature type="transmembrane region" description="Helical" evidence="2">
    <location>
        <begin position="123"/>
        <end position="145"/>
    </location>
</feature>
<organism evidence="3 4">
    <name type="scientific">Halobellus rubicundus</name>
    <dbReference type="NCBI Taxonomy" id="2996466"/>
    <lineage>
        <taxon>Archaea</taxon>
        <taxon>Methanobacteriati</taxon>
        <taxon>Methanobacteriota</taxon>
        <taxon>Stenosarchaea group</taxon>
        <taxon>Halobacteria</taxon>
        <taxon>Halobacteriales</taxon>
        <taxon>Haloferacaceae</taxon>
        <taxon>Halobellus</taxon>
    </lineage>
</organism>
<feature type="transmembrane region" description="Helical" evidence="2">
    <location>
        <begin position="21"/>
        <end position="45"/>
    </location>
</feature>
<feature type="region of interest" description="Disordered" evidence="1">
    <location>
        <begin position="83"/>
        <end position="111"/>
    </location>
</feature>
<keyword evidence="4" id="KW-1185">Reference proteome</keyword>
<proteinExistence type="predicted"/>
<feature type="transmembrane region" description="Helical" evidence="2">
    <location>
        <begin position="51"/>
        <end position="72"/>
    </location>
</feature>
<evidence type="ECO:0000313" key="4">
    <source>
        <dbReference type="Proteomes" id="UP001570511"/>
    </source>
</evidence>
<protein>
    <submittedName>
        <fullName evidence="3">Uncharacterized protein</fullName>
    </submittedName>
</protein>
<dbReference type="EMBL" id="JBGNYA010000001">
    <property type="protein sequence ID" value="MFA1610875.1"/>
    <property type="molecule type" value="Genomic_DNA"/>
</dbReference>
<feature type="transmembrane region" description="Helical" evidence="2">
    <location>
        <begin position="151"/>
        <end position="172"/>
    </location>
</feature>
<dbReference type="RefSeq" id="WP_372388705.1">
    <property type="nucleotide sequence ID" value="NZ_JBGNYA010000001.1"/>
</dbReference>
<accession>A0ABD5MAD2</accession>
<name>A0ABD5MAD2_9EURY</name>
<evidence type="ECO:0000256" key="1">
    <source>
        <dbReference type="SAM" id="MobiDB-lite"/>
    </source>
</evidence>
<keyword evidence="2" id="KW-0472">Membrane</keyword>
<gene>
    <name evidence="3" type="ORF">OS889_07660</name>
</gene>
<evidence type="ECO:0000313" key="3">
    <source>
        <dbReference type="EMBL" id="MFA1610875.1"/>
    </source>
</evidence>
<dbReference type="AlphaFoldDB" id="A0ABD5MAD2"/>
<keyword evidence="2" id="KW-0812">Transmembrane</keyword>
<evidence type="ECO:0000256" key="2">
    <source>
        <dbReference type="SAM" id="Phobius"/>
    </source>
</evidence>
<dbReference type="Proteomes" id="UP001570511">
    <property type="component" value="Unassembled WGS sequence"/>
</dbReference>
<comment type="caution">
    <text evidence="3">The sequence shown here is derived from an EMBL/GenBank/DDBJ whole genome shotgun (WGS) entry which is preliminary data.</text>
</comment>
<sequence length="177" mass="17913">MSPTSRRGLADEVTRVSAVSYLQGATGHGVGSLAFLLVGVVGFAVTDSPAVGFGGVASACLMSGNGLSLYLWDRVRDAAVAGDSAASDRGRRDDDSGGADGSGDAVDRTLSPPSLSAEHRAELASGLVQVVGLVVVLAAVFFVFRRLGVTYGSYLLGGVLAVGNLAALALAWRRTDG</sequence>
<reference evidence="3 4" key="1">
    <citation type="submission" date="2024-08" db="EMBL/GenBank/DDBJ databases">
        <title>Halobellus sp. MBLA0158 whole genome sequence.</title>
        <authorList>
            <person name="Hwang C.Y."/>
            <person name="Cho E.-S."/>
            <person name="Seo M.-J."/>
        </authorList>
    </citation>
    <scope>NUCLEOTIDE SEQUENCE [LARGE SCALE GENOMIC DNA]</scope>
    <source>
        <strain evidence="3 4">MBLA0158</strain>
    </source>
</reference>